<reference evidence="2" key="1">
    <citation type="journal article" date="2019" name="Int. J. Syst. Evol. Microbiol.">
        <title>The Global Catalogue of Microorganisms (GCM) 10K type strain sequencing project: providing services to taxonomists for standard genome sequencing and annotation.</title>
        <authorList>
            <consortium name="The Broad Institute Genomics Platform"/>
            <consortium name="The Broad Institute Genome Sequencing Center for Infectious Disease"/>
            <person name="Wu L."/>
            <person name="Ma J."/>
        </authorList>
    </citation>
    <scope>NUCLEOTIDE SEQUENCE [LARGE SCALE GENOMIC DNA]</scope>
    <source>
        <strain evidence="2">NBRC 101365</strain>
    </source>
</reference>
<organism evidence="1 2">
    <name type="scientific">Labrys miyagiensis</name>
    <dbReference type="NCBI Taxonomy" id="346912"/>
    <lineage>
        <taxon>Bacteria</taxon>
        <taxon>Pseudomonadati</taxon>
        <taxon>Pseudomonadota</taxon>
        <taxon>Alphaproteobacteria</taxon>
        <taxon>Hyphomicrobiales</taxon>
        <taxon>Xanthobacteraceae</taxon>
        <taxon>Labrys</taxon>
    </lineage>
</organism>
<name>A0ABQ6CFS1_9HYPH</name>
<protein>
    <submittedName>
        <fullName evidence="1">Toxin RelE</fullName>
    </submittedName>
</protein>
<gene>
    <name evidence="1" type="ORF">GCM10007874_16660</name>
</gene>
<evidence type="ECO:0000313" key="1">
    <source>
        <dbReference type="EMBL" id="GLS18649.1"/>
    </source>
</evidence>
<dbReference type="Pfam" id="PF05973">
    <property type="entry name" value="Gp49"/>
    <property type="match status" value="1"/>
</dbReference>
<comment type="caution">
    <text evidence="1">The sequence shown here is derived from an EMBL/GenBank/DDBJ whole genome shotgun (WGS) entry which is preliminary data.</text>
</comment>
<proteinExistence type="predicted"/>
<dbReference type="EMBL" id="BSPC01000014">
    <property type="protein sequence ID" value="GLS18649.1"/>
    <property type="molecule type" value="Genomic_DNA"/>
</dbReference>
<dbReference type="RefSeq" id="WP_284311516.1">
    <property type="nucleotide sequence ID" value="NZ_BSPC01000014.1"/>
</dbReference>
<evidence type="ECO:0000313" key="2">
    <source>
        <dbReference type="Proteomes" id="UP001156882"/>
    </source>
</evidence>
<keyword evidence="2" id="KW-1185">Reference proteome</keyword>
<sequence>MPVKPLTFLGDSRKTIQGFPTPMKRQAGVQLFELQRGREPADWKPMATVGSGVNEIRLRDENGIARIFYVAKFEEAIYVLHAFEKKTQKTDSRDIDIAKRRYKVLIEERGR</sequence>
<accession>A0ABQ6CFS1</accession>
<dbReference type="InterPro" id="IPR009241">
    <property type="entry name" value="HigB-like"/>
</dbReference>
<dbReference type="Proteomes" id="UP001156882">
    <property type="component" value="Unassembled WGS sequence"/>
</dbReference>